<proteinExistence type="inferred from homology"/>
<evidence type="ECO:0000313" key="8">
    <source>
        <dbReference type="EMBL" id="KAJ7649925.1"/>
    </source>
</evidence>
<dbReference type="GO" id="GO:0031390">
    <property type="term" value="C:Ctf18 RFC-like complex"/>
    <property type="evidence" value="ECO:0007669"/>
    <property type="project" value="InterPro"/>
</dbReference>
<dbReference type="InterPro" id="IPR018607">
    <property type="entry name" value="Ctf8"/>
</dbReference>
<evidence type="ECO:0000256" key="3">
    <source>
        <dbReference type="ARBA" id="ARBA00023125"/>
    </source>
</evidence>
<organism evidence="8 9">
    <name type="scientific">Roridomyces roridus</name>
    <dbReference type="NCBI Taxonomy" id="1738132"/>
    <lineage>
        <taxon>Eukaryota</taxon>
        <taxon>Fungi</taxon>
        <taxon>Dikarya</taxon>
        <taxon>Basidiomycota</taxon>
        <taxon>Agaricomycotina</taxon>
        <taxon>Agaricomycetes</taxon>
        <taxon>Agaricomycetidae</taxon>
        <taxon>Agaricales</taxon>
        <taxon>Marasmiineae</taxon>
        <taxon>Mycenaceae</taxon>
        <taxon>Roridomyces</taxon>
    </lineage>
</organism>
<dbReference type="PANTHER" id="PTHR28605">
    <property type="entry name" value="CTF8, CHROMOSOME TRANSMISSION FIDELITY FACTOR 8 HOMOLOG (S. CEREVISIAE)"/>
    <property type="match status" value="1"/>
</dbReference>
<name>A0AAD7CIE4_9AGAR</name>
<accession>A0AAD7CIE4</accession>
<keyword evidence="4" id="KW-0539">Nucleus</keyword>
<evidence type="ECO:0000256" key="6">
    <source>
        <dbReference type="ARBA" id="ARBA00038447"/>
    </source>
</evidence>
<reference evidence="8" key="1">
    <citation type="submission" date="2023-03" db="EMBL/GenBank/DDBJ databases">
        <title>Massive genome expansion in bonnet fungi (Mycena s.s.) driven by repeated elements and novel gene families across ecological guilds.</title>
        <authorList>
            <consortium name="Lawrence Berkeley National Laboratory"/>
            <person name="Harder C.B."/>
            <person name="Miyauchi S."/>
            <person name="Viragh M."/>
            <person name="Kuo A."/>
            <person name="Thoen E."/>
            <person name="Andreopoulos B."/>
            <person name="Lu D."/>
            <person name="Skrede I."/>
            <person name="Drula E."/>
            <person name="Henrissat B."/>
            <person name="Morin E."/>
            <person name="Kohler A."/>
            <person name="Barry K."/>
            <person name="LaButti K."/>
            <person name="Morin E."/>
            <person name="Salamov A."/>
            <person name="Lipzen A."/>
            <person name="Mereny Z."/>
            <person name="Hegedus B."/>
            <person name="Baldrian P."/>
            <person name="Stursova M."/>
            <person name="Weitz H."/>
            <person name="Taylor A."/>
            <person name="Grigoriev I.V."/>
            <person name="Nagy L.G."/>
            <person name="Martin F."/>
            <person name="Kauserud H."/>
        </authorList>
    </citation>
    <scope>NUCLEOTIDE SEQUENCE</scope>
    <source>
        <strain evidence="8">9284</strain>
    </source>
</reference>
<keyword evidence="3" id="KW-0238">DNA-binding</keyword>
<comment type="subcellular location">
    <subcellularLocation>
        <location evidence="1">Nucleus</location>
    </subcellularLocation>
</comment>
<dbReference type="GO" id="GO:0003677">
    <property type="term" value="F:DNA binding"/>
    <property type="evidence" value="ECO:0007669"/>
    <property type="project" value="UniProtKB-KW"/>
</dbReference>
<evidence type="ECO:0000256" key="7">
    <source>
        <dbReference type="SAM" id="MobiDB-lite"/>
    </source>
</evidence>
<keyword evidence="2" id="KW-0235">DNA replication</keyword>
<dbReference type="Proteomes" id="UP001221142">
    <property type="component" value="Unassembled WGS sequence"/>
</dbReference>
<dbReference type="GO" id="GO:0006260">
    <property type="term" value="P:DNA replication"/>
    <property type="evidence" value="ECO:0007669"/>
    <property type="project" value="UniProtKB-KW"/>
</dbReference>
<keyword evidence="5" id="KW-0131">Cell cycle</keyword>
<dbReference type="EMBL" id="JARKIF010000001">
    <property type="protein sequence ID" value="KAJ7649925.1"/>
    <property type="molecule type" value="Genomic_DNA"/>
</dbReference>
<gene>
    <name evidence="8" type="ORF">FB45DRAFT_818989</name>
</gene>
<evidence type="ECO:0000256" key="1">
    <source>
        <dbReference type="ARBA" id="ARBA00004123"/>
    </source>
</evidence>
<evidence type="ECO:0000313" key="9">
    <source>
        <dbReference type="Proteomes" id="UP001221142"/>
    </source>
</evidence>
<dbReference type="AlphaFoldDB" id="A0AAD7CIE4"/>
<evidence type="ECO:0000256" key="4">
    <source>
        <dbReference type="ARBA" id="ARBA00023242"/>
    </source>
</evidence>
<keyword evidence="9" id="KW-1185">Reference proteome</keyword>
<evidence type="ECO:0000256" key="2">
    <source>
        <dbReference type="ARBA" id="ARBA00022705"/>
    </source>
</evidence>
<feature type="region of interest" description="Disordered" evidence="7">
    <location>
        <begin position="95"/>
        <end position="118"/>
    </location>
</feature>
<protein>
    <submittedName>
        <fullName evidence="8">Ctf8-domain-containing protein</fullName>
    </submittedName>
</protein>
<dbReference type="GO" id="GO:0007064">
    <property type="term" value="P:mitotic sister chromatid cohesion"/>
    <property type="evidence" value="ECO:0007669"/>
    <property type="project" value="InterPro"/>
</dbReference>
<sequence length="155" mass="16539">MFIPIHFTPSSSSSSKLPPALAQISHDEVVLIELNGALEVECTSDYERDGKVVGRLVVDANGKSAPTLAIGHHLLEGKLAALPKPLAVLRRVTASESESNPMDVDMDCDPPPPAPDATQLDEATSVSWDALAIVKRKIVFLKRPTPIMPARVGAL</sequence>
<dbReference type="Pfam" id="PF09696">
    <property type="entry name" value="Ctf8"/>
    <property type="match status" value="1"/>
</dbReference>
<comment type="caution">
    <text evidence="8">The sequence shown here is derived from an EMBL/GenBank/DDBJ whole genome shotgun (WGS) entry which is preliminary data.</text>
</comment>
<dbReference type="PANTHER" id="PTHR28605:SF1">
    <property type="entry name" value="CHROMOSOME TRANSMISSION FIDELITY FACTOR 8"/>
    <property type="match status" value="1"/>
</dbReference>
<evidence type="ECO:0000256" key="5">
    <source>
        <dbReference type="ARBA" id="ARBA00023306"/>
    </source>
</evidence>
<comment type="similarity">
    <text evidence="6">Belongs to the CTF8 family.</text>
</comment>